<keyword evidence="2" id="KW-0732">Signal</keyword>
<evidence type="ECO:0000256" key="2">
    <source>
        <dbReference type="SAM" id="SignalP"/>
    </source>
</evidence>
<dbReference type="OrthoDB" id="4120791at2759"/>
<gene>
    <name evidence="3" type="ORF">PV05_06150</name>
</gene>
<evidence type="ECO:0000313" key="3">
    <source>
        <dbReference type="EMBL" id="KIW57611.1"/>
    </source>
</evidence>
<proteinExistence type="predicted"/>
<sequence>MVSYKSFVVFGLLAISDFVAGHGCIIAATGDAGGNGTALGIDSSTPRDGTRRRPFQQDTTRFAGDQADTFGETLEGGDNDPEAGTTAILAESGGVLPQISAGGEVQMTLHQVNADGAGPYTCMINNDGTGTTWTEMTVTQQVPGRRGRSQAGSETDFPLTAQVPADQICTGTVAGQENVCMVRCQNPALAGPFGGVVPVQMPQSSATDAAGAGAATNGTAAATNATSGSASDIAAANTQTDNITPAEKAAELREDAQKKRKIRRASRIESRTAAAIGYRHGVKR</sequence>
<accession>A0A0D2BYW4</accession>
<feature type="chain" id="PRO_5002239404" description="Ig-like domain-containing protein" evidence="2">
    <location>
        <begin position="22"/>
        <end position="284"/>
    </location>
</feature>
<dbReference type="STRING" id="348802.A0A0D2BYW4"/>
<dbReference type="HOGENOM" id="CLU_047729_3_1_1"/>
<protein>
    <recommendedName>
        <fullName evidence="5">Ig-like domain-containing protein</fullName>
    </recommendedName>
</protein>
<feature type="signal peptide" evidence="2">
    <location>
        <begin position="1"/>
        <end position="21"/>
    </location>
</feature>
<dbReference type="EMBL" id="KN847319">
    <property type="protein sequence ID" value="KIW57611.1"/>
    <property type="molecule type" value="Genomic_DNA"/>
</dbReference>
<reference evidence="3 4" key="1">
    <citation type="submission" date="2015-01" db="EMBL/GenBank/DDBJ databases">
        <title>The Genome Sequence of Exophiala xenobiotica CBS118157.</title>
        <authorList>
            <consortium name="The Broad Institute Genomics Platform"/>
            <person name="Cuomo C."/>
            <person name="de Hoog S."/>
            <person name="Gorbushina A."/>
            <person name="Stielow B."/>
            <person name="Teixiera M."/>
            <person name="Abouelleil A."/>
            <person name="Chapman S.B."/>
            <person name="Priest M."/>
            <person name="Young S.K."/>
            <person name="Wortman J."/>
            <person name="Nusbaum C."/>
            <person name="Birren B."/>
        </authorList>
    </citation>
    <scope>NUCLEOTIDE SEQUENCE [LARGE SCALE GENOMIC DNA]</scope>
    <source>
        <strain evidence="3 4">CBS 118157</strain>
    </source>
</reference>
<organism evidence="3 4">
    <name type="scientific">Exophiala xenobiotica</name>
    <dbReference type="NCBI Taxonomy" id="348802"/>
    <lineage>
        <taxon>Eukaryota</taxon>
        <taxon>Fungi</taxon>
        <taxon>Dikarya</taxon>
        <taxon>Ascomycota</taxon>
        <taxon>Pezizomycotina</taxon>
        <taxon>Eurotiomycetes</taxon>
        <taxon>Chaetothyriomycetidae</taxon>
        <taxon>Chaetothyriales</taxon>
        <taxon>Herpotrichiellaceae</taxon>
        <taxon>Exophiala</taxon>
    </lineage>
</organism>
<feature type="region of interest" description="Disordered" evidence="1">
    <location>
        <begin position="244"/>
        <end position="267"/>
    </location>
</feature>
<evidence type="ECO:0000313" key="4">
    <source>
        <dbReference type="Proteomes" id="UP000054342"/>
    </source>
</evidence>
<keyword evidence="4" id="KW-1185">Reference proteome</keyword>
<dbReference type="InterPro" id="IPR021476">
    <property type="entry name" value="Egh16-like"/>
</dbReference>
<dbReference type="AlphaFoldDB" id="A0A0D2BYW4"/>
<name>A0A0D2BYW4_9EURO</name>
<evidence type="ECO:0008006" key="5">
    <source>
        <dbReference type="Google" id="ProtNLM"/>
    </source>
</evidence>
<evidence type="ECO:0000256" key="1">
    <source>
        <dbReference type="SAM" id="MobiDB-lite"/>
    </source>
</evidence>
<dbReference type="Proteomes" id="UP000054342">
    <property type="component" value="Unassembled WGS sequence"/>
</dbReference>
<dbReference type="RefSeq" id="XP_013318195.1">
    <property type="nucleotide sequence ID" value="XM_013462741.1"/>
</dbReference>
<feature type="compositionally biased region" description="Basic and acidic residues" evidence="1">
    <location>
        <begin position="248"/>
        <end position="257"/>
    </location>
</feature>
<dbReference type="GeneID" id="25328058"/>
<dbReference type="Pfam" id="PF11327">
    <property type="entry name" value="Egh16-like"/>
    <property type="match status" value="1"/>
</dbReference>
<dbReference type="PANTHER" id="PTHR34618">
    <property type="entry name" value="SURFACE PROTEIN MAS1, PUTATIVE-RELATED"/>
    <property type="match status" value="1"/>
</dbReference>
<dbReference type="PANTHER" id="PTHR34618:SF4">
    <property type="entry name" value="CAS1"/>
    <property type="match status" value="1"/>
</dbReference>